<feature type="non-terminal residue" evidence="2">
    <location>
        <position position="1"/>
    </location>
</feature>
<sequence length="151" mass="17366">DDAAEPLPQLRHHRPRGHGVLPVGARRRPPDQHLRRVRWRAGGPRTGQRHARDARDPRRPHAHGLRHPGRARPRRRPGGRPGRRRGGRSDAQPERRGRRAAPRLLGRAERPRRGDRAAAEADVGRRVRDARRRVRHGVDGEHHEPAERRVL</sequence>
<feature type="compositionally biased region" description="Basic and acidic residues" evidence="1">
    <location>
        <begin position="106"/>
        <end position="127"/>
    </location>
</feature>
<dbReference type="GO" id="GO:0032259">
    <property type="term" value="P:methylation"/>
    <property type="evidence" value="ECO:0007669"/>
    <property type="project" value="UniProtKB-KW"/>
</dbReference>
<name>A0A6J4M0U1_9ACTN</name>
<dbReference type="EMBL" id="CADCUH010000106">
    <property type="protein sequence ID" value="CAA9345798.1"/>
    <property type="molecule type" value="Genomic_DNA"/>
</dbReference>
<gene>
    <name evidence="2" type="ORF">AVDCRST_MAG36-1635</name>
</gene>
<evidence type="ECO:0000256" key="1">
    <source>
        <dbReference type="SAM" id="MobiDB-lite"/>
    </source>
</evidence>
<reference evidence="2" key="1">
    <citation type="submission" date="2020-02" db="EMBL/GenBank/DDBJ databases">
        <authorList>
            <person name="Meier V. D."/>
        </authorList>
    </citation>
    <scope>NUCLEOTIDE SEQUENCE</scope>
    <source>
        <strain evidence="2">AVDCRST_MAG36</strain>
    </source>
</reference>
<accession>A0A6J4M0U1</accession>
<keyword evidence="2" id="KW-0808">Transferase</keyword>
<feature type="compositionally biased region" description="Basic and acidic residues" evidence="1">
    <location>
        <begin position="136"/>
        <end position="151"/>
    </location>
</feature>
<keyword evidence="2" id="KW-0830">Ubiquinone</keyword>
<feature type="compositionally biased region" description="Basic and acidic residues" evidence="1">
    <location>
        <begin position="50"/>
        <end position="59"/>
    </location>
</feature>
<evidence type="ECO:0000313" key="2">
    <source>
        <dbReference type="EMBL" id="CAA9345798.1"/>
    </source>
</evidence>
<organism evidence="2">
    <name type="scientific">uncultured Nocardioidaceae bacterium</name>
    <dbReference type="NCBI Taxonomy" id="253824"/>
    <lineage>
        <taxon>Bacteria</taxon>
        <taxon>Bacillati</taxon>
        <taxon>Actinomycetota</taxon>
        <taxon>Actinomycetes</taxon>
        <taxon>Propionibacteriales</taxon>
        <taxon>Nocardioidaceae</taxon>
        <taxon>environmental samples</taxon>
    </lineage>
</organism>
<feature type="non-terminal residue" evidence="2">
    <location>
        <position position="151"/>
    </location>
</feature>
<proteinExistence type="predicted"/>
<feature type="region of interest" description="Disordered" evidence="1">
    <location>
        <begin position="1"/>
        <end position="151"/>
    </location>
</feature>
<feature type="compositionally biased region" description="Basic residues" evidence="1">
    <location>
        <begin position="60"/>
        <end position="86"/>
    </location>
</feature>
<dbReference type="GO" id="GO:0008168">
    <property type="term" value="F:methyltransferase activity"/>
    <property type="evidence" value="ECO:0007669"/>
    <property type="project" value="UniProtKB-KW"/>
</dbReference>
<dbReference type="AlphaFoldDB" id="A0A6J4M0U1"/>
<protein>
    <submittedName>
        <fullName evidence="2">PhnB protein putative DNA binding 3-demethylubiquinone-9 3-methyltransferase domain protein</fullName>
    </submittedName>
</protein>
<keyword evidence="2" id="KW-0489">Methyltransferase</keyword>